<organism evidence="1 2">
    <name type="scientific">Ilumatobacter coccineus</name>
    <dbReference type="NCBI Taxonomy" id="467094"/>
    <lineage>
        <taxon>Bacteria</taxon>
        <taxon>Bacillati</taxon>
        <taxon>Actinomycetota</taxon>
        <taxon>Acidimicrobiia</taxon>
        <taxon>Acidimicrobiales</taxon>
        <taxon>Ilumatobacteraceae</taxon>
        <taxon>Ilumatobacter</taxon>
    </lineage>
</organism>
<dbReference type="InterPro" id="IPR010349">
    <property type="entry name" value="Asparaginase_II"/>
</dbReference>
<reference evidence="1 2" key="1">
    <citation type="submission" date="2017-10" db="EMBL/GenBank/DDBJ databases">
        <title>Novel microbial diversity and functional potential in the marine mammal oral microbiome.</title>
        <authorList>
            <person name="Dudek N.K."/>
            <person name="Sun C.L."/>
            <person name="Burstein D."/>
            <person name="Kantor R.S."/>
            <person name="Aliaga Goltsman D.S."/>
            <person name="Bik E.M."/>
            <person name="Thomas B.C."/>
            <person name="Banfield J.F."/>
            <person name="Relman D.A."/>
        </authorList>
    </citation>
    <scope>NUCLEOTIDE SEQUENCE [LARGE SCALE GENOMIC DNA]</scope>
    <source>
        <strain evidence="1">DOLJORAL78_61_10</strain>
    </source>
</reference>
<name>A0A2G6KG84_9ACTN</name>
<protein>
    <submittedName>
        <fullName evidence="1">Asparaginase</fullName>
    </submittedName>
</protein>
<dbReference type="AlphaFoldDB" id="A0A2G6KG84"/>
<dbReference type="Proteomes" id="UP000230914">
    <property type="component" value="Unassembled WGS sequence"/>
</dbReference>
<dbReference type="EMBL" id="PDSL01000020">
    <property type="protein sequence ID" value="PIE34400.1"/>
    <property type="molecule type" value="Genomic_DNA"/>
</dbReference>
<comment type="caution">
    <text evidence="1">The sequence shown here is derived from an EMBL/GenBank/DDBJ whole genome shotgun (WGS) entry which is preliminary data.</text>
</comment>
<accession>A0A2G6KG84</accession>
<gene>
    <name evidence="1" type="ORF">CSA55_01130</name>
</gene>
<dbReference type="Pfam" id="PF06089">
    <property type="entry name" value="Asparaginase_II"/>
    <property type="match status" value="1"/>
</dbReference>
<sequence>MPDEGAPVTFPLVPESFVPVAITDRSGVDESVHFGAVVALGPDGEIAHAWGDPDVVIYPRSALKPLQADTMVGLGLDLPDDQLALGCASHDGTARHQAVVTALLGRVGCEVSALHNTPSLPIDKDAAEATLASGGGPTSLAMNCSGKHAAMIATCVICGWDPDDYLNPDHPLQQAIIAHVGELAGGVNAVGVDGCGAPTHAISLSGLARAYRHLAVAKARVWQAMIRWPELVGGDQRDNTRLMQAVPGLMVKDGAEGVMAAALPDGRAVAVKISDGQARAAGVVMAAALGSIGVSVEITVGPPVLGHGRPVGRIRALW</sequence>
<evidence type="ECO:0000313" key="2">
    <source>
        <dbReference type="Proteomes" id="UP000230914"/>
    </source>
</evidence>
<dbReference type="PANTHER" id="PTHR42110">
    <property type="entry name" value="L-ASPARAGINASE, PUTATIVE (AFU_ORTHOLOGUE AFUA_3G11890)-RELATED"/>
    <property type="match status" value="1"/>
</dbReference>
<proteinExistence type="predicted"/>
<evidence type="ECO:0000313" key="1">
    <source>
        <dbReference type="EMBL" id="PIE34400.1"/>
    </source>
</evidence>
<dbReference type="PANTHER" id="PTHR42110:SF1">
    <property type="entry name" value="L-ASPARAGINASE, PUTATIVE (AFU_ORTHOLOGUE AFUA_3G11890)-RELATED"/>
    <property type="match status" value="1"/>
</dbReference>